<keyword evidence="2" id="KW-0472">Membrane</keyword>
<dbReference type="PROSITE" id="PS50885">
    <property type="entry name" value="HAMP"/>
    <property type="match status" value="1"/>
</dbReference>
<organism evidence="4 5">
    <name type="scientific">Potamilus streckersoni</name>
    <dbReference type="NCBI Taxonomy" id="2493646"/>
    <lineage>
        <taxon>Eukaryota</taxon>
        <taxon>Metazoa</taxon>
        <taxon>Spiralia</taxon>
        <taxon>Lophotrochozoa</taxon>
        <taxon>Mollusca</taxon>
        <taxon>Bivalvia</taxon>
        <taxon>Autobranchia</taxon>
        <taxon>Heteroconchia</taxon>
        <taxon>Palaeoheterodonta</taxon>
        <taxon>Unionida</taxon>
        <taxon>Unionoidea</taxon>
        <taxon>Unionidae</taxon>
        <taxon>Ambleminae</taxon>
        <taxon>Lampsilini</taxon>
        <taxon>Potamilus</taxon>
    </lineage>
</organism>
<dbReference type="SMART" id="SM00304">
    <property type="entry name" value="HAMP"/>
    <property type="match status" value="1"/>
</dbReference>
<evidence type="ECO:0000313" key="5">
    <source>
        <dbReference type="Proteomes" id="UP001195483"/>
    </source>
</evidence>
<accession>A0AAE0TB18</accession>
<protein>
    <recommendedName>
        <fullName evidence="3">HAMP domain-containing protein</fullName>
    </recommendedName>
</protein>
<evidence type="ECO:0000313" key="4">
    <source>
        <dbReference type="EMBL" id="KAK3606911.1"/>
    </source>
</evidence>
<dbReference type="EMBL" id="JAEAOA010001141">
    <property type="protein sequence ID" value="KAK3606911.1"/>
    <property type="molecule type" value="Genomic_DNA"/>
</dbReference>
<dbReference type="InterPro" id="IPR003660">
    <property type="entry name" value="HAMP_dom"/>
</dbReference>
<dbReference type="AlphaFoldDB" id="A0AAE0TB18"/>
<reference evidence="4" key="1">
    <citation type="journal article" date="2021" name="Genome Biol. Evol.">
        <title>A High-Quality Reference Genome for a Parasitic Bivalve with Doubly Uniparental Inheritance (Bivalvia: Unionida).</title>
        <authorList>
            <person name="Smith C.H."/>
        </authorList>
    </citation>
    <scope>NUCLEOTIDE SEQUENCE</scope>
    <source>
        <strain evidence="4">CHS0354</strain>
    </source>
</reference>
<feature type="transmembrane region" description="Helical" evidence="2">
    <location>
        <begin position="12"/>
        <end position="30"/>
    </location>
</feature>
<dbReference type="GO" id="GO:0007165">
    <property type="term" value="P:signal transduction"/>
    <property type="evidence" value="ECO:0007669"/>
    <property type="project" value="InterPro"/>
</dbReference>
<reference evidence="4" key="2">
    <citation type="journal article" date="2021" name="Genome Biol. Evol.">
        <title>Developing a high-quality reference genome for a parasitic bivalve with doubly uniparental inheritance (Bivalvia: Unionida).</title>
        <authorList>
            <person name="Smith C.H."/>
        </authorList>
    </citation>
    <scope>NUCLEOTIDE SEQUENCE</scope>
    <source>
        <strain evidence="4">CHS0354</strain>
        <tissue evidence="4">Mantle</tissue>
    </source>
</reference>
<dbReference type="Gene3D" id="6.10.340.10">
    <property type="match status" value="1"/>
</dbReference>
<gene>
    <name evidence="4" type="ORF">CHS0354_018507</name>
</gene>
<evidence type="ECO:0000256" key="1">
    <source>
        <dbReference type="SAM" id="MobiDB-lite"/>
    </source>
</evidence>
<evidence type="ECO:0000259" key="3">
    <source>
        <dbReference type="PROSITE" id="PS50885"/>
    </source>
</evidence>
<name>A0AAE0TB18_9BIVA</name>
<keyword evidence="5" id="KW-1185">Reference proteome</keyword>
<comment type="caution">
    <text evidence="4">The sequence shown here is derived from an EMBL/GenBank/DDBJ whole genome shotgun (WGS) entry which is preliminary data.</text>
</comment>
<keyword evidence="2" id="KW-1133">Transmembrane helix</keyword>
<keyword evidence="2" id="KW-0812">Transmembrane</keyword>
<sequence>MFKVKSVSIPLKISLTATVIVISCLVYLNVKVTEDYRRQLVVSAQFKRESVFLSAENVLRGASGDYISLINRVKADADTKYPELYRMDIVDGQGYVLASTSQSDINSRMDQTVMDLLLKEQNGYKLQLGTGEKSTTVSLYSKKIIGADGTVPVYIQVLINDEFSGSAVCFLPDIFFTAKLSINIRQITSTADHLALDNFDIQIPSYRDELGELCDKMRQLRDNLSAKAAKILNLEKSTQILKDKQFSTEKEQFQSVEGMFCRIGILGMQARLEKSKPELRNELLFSMIEFIQDQTGKAGGRILNFDGTAFILFYDHAGADEVSVIANILKIKQNLTMFCTQHDFRSRSEIEFTASLIRGTAVIGKLNSGSFSFNSIVGKTAAYLSVLSRYAGIDDIIAATTAQESLSAQFGLQPIKDTVKEIPENLGIFYLSEMPGSVQSAKPSAVSQERENNPETSTRAGLSAMLEETFKQ</sequence>
<evidence type="ECO:0000256" key="2">
    <source>
        <dbReference type="SAM" id="Phobius"/>
    </source>
</evidence>
<feature type="domain" description="HAMP" evidence="3">
    <location>
        <begin position="184"/>
        <end position="229"/>
    </location>
</feature>
<dbReference type="Proteomes" id="UP001195483">
    <property type="component" value="Unassembled WGS sequence"/>
</dbReference>
<reference evidence="4" key="3">
    <citation type="submission" date="2023-05" db="EMBL/GenBank/DDBJ databases">
        <authorList>
            <person name="Smith C.H."/>
        </authorList>
    </citation>
    <scope>NUCLEOTIDE SEQUENCE</scope>
    <source>
        <strain evidence="4">CHS0354</strain>
        <tissue evidence="4">Mantle</tissue>
    </source>
</reference>
<feature type="region of interest" description="Disordered" evidence="1">
    <location>
        <begin position="440"/>
        <end position="472"/>
    </location>
</feature>
<dbReference type="PROSITE" id="PS51257">
    <property type="entry name" value="PROKAR_LIPOPROTEIN"/>
    <property type="match status" value="1"/>
</dbReference>
<dbReference type="GO" id="GO:0016020">
    <property type="term" value="C:membrane"/>
    <property type="evidence" value="ECO:0007669"/>
    <property type="project" value="InterPro"/>
</dbReference>
<dbReference type="CDD" id="cd06225">
    <property type="entry name" value="HAMP"/>
    <property type="match status" value="1"/>
</dbReference>
<proteinExistence type="predicted"/>